<dbReference type="PRINTS" id="PR00458">
    <property type="entry name" value="PEROXIDASE"/>
</dbReference>
<proteinExistence type="inferred from homology"/>
<reference evidence="11 12" key="1">
    <citation type="submission" date="2016-07" db="EMBL/GenBank/DDBJ databases">
        <title>Pervasive Adenine N6-methylation of Active Genes in Fungi.</title>
        <authorList>
            <consortium name="DOE Joint Genome Institute"/>
            <person name="Mondo S.J."/>
            <person name="Dannebaum R.O."/>
            <person name="Kuo R.C."/>
            <person name="Labutti K."/>
            <person name="Haridas S."/>
            <person name="Kuo A."/>
            <person name="Salamov A."/>
            <person name="Ahrendt S.R."/>
            <person name="Lipzen A."/>
            <person name="Sullivan W."/>
            <person name="Andreopoulos W.B."/>
            <person name="Clum A."/>
            <person name="Lindquist E."/>
            <person name="Daum C."/>
            <person name="Ramamoorthy G.K."/>
            <person name="Gryganskyi A."/>
            <person name="Culley D."/>
            <person name="Magnuson J.K."/>
            <person name="James T.Y."/>
            <person name="O'Malley M.A."/>
            <person name="Stajich J.E."/>
            <person name="Spatafora J.W."/>
            <person name="Visel A."/>
            <person name="Grigoriev I.V."/>
        </authorList>
    </citation>
    <scope>NUCLEOTIDE SEQUENCE [LARGE SCALE GENOMIC DNA]</scope>
    <source>
        <strain evidence="11 12">JEL800</strain>
    </source>
</reference>
<dbReference type="PANTHER" id="PTHR31356:SF36">
    <property type="entry name" value="L-ASCORBATE PEROXIDASE 3"/>
    <property type="match status" value="1"/>
</dbReference>
<dbReference type="InterPro" id="IPR019793">
    <property type="entry name" value="Peroxidases_heam-ligand_BS"/>
</dbReference>
<dbReference type="InterPro" id="IPR044831">
    <property type="entry name" value="Ccp1-like"/>
</dbReference>
<dbReference type="Gene3D" id="1.10.420.10">
    <property type="entry name" value="Peroxidase, domain 2"/>
    <property type="match status" value="1"/>
</dbReference>
<dbReference type="STRING" id="329046.A0A1Y2CDJ5"/>
<dbReference type="PROSITE" id="PS00436">
    <property type="entry name" value="PEROXIDASE_2"/>
    <property type="match status" value="1"/>
</dbReference>
<dbReference type="InterPro" id="IPR002016">
    <property type="entry name" value="Haem_peroxidase"/>
</dbReference>
<keyword evidence="4" id="KW-0349">Heme</keyword>
<dbReference type="GO" id="GO:0000302">
    <property type="term" value="P:response to reactive oxygen species"/>
    <property type="evidence" value="ECO:0007669"/>
    <property type="project" value="TreeGrafter"/>
</dbReference>
<keyword evidence="6 8" id="KW-0560">Oxidoreductase</keyword>
<evidence type="ECO:0000313" key="12">
    <source>
        <dbReference type="Proteomes" id="UP000193642"/>
    </source>
</evidence>
<dbReference type="Gene3D" id="1.10.520.10">
    <property type="match status" value="1"/>
</dbReference>
<dbReference type="GO" id="GO:0046872">
    <property type="term" value="F:metal ion binding"/>
    <property type="evidence" value="ECO:0007669"/>
    <property type="project" value="UniProtKB-UniRule"/>
</dbReference>
<dbReference type="FunFam" id="1.10.520.10:FF:000005">
    <property type="entry name" value="Cytochrome c peroxidase"/>
    <property type="match status" value="1"/>
</dbReference>
<dbReference type="PANTHER" id="PTHR31356">
    <property type="entry name" value="THYLAKOID LUMENAL 29 KDA PROTEIN, CHLOROPLASTIC-RELATED"/>
    <property type="match status" value="1"/>
</dbReference>
<feature type="region of interest" description="Disordered" evidence="9">
    <location>
        <begin position="108"/>
        <end position="137"/>
    </location>
</feature>
<keyword evidence="7" id="KW-0408">Iron</keyword>
<dbReference type="InterPro" id="IPR002207">
    <property type="entry name" value="Peroxidase_I"/>
</dbReference>
<evidence type="ECO:0000256" key="3">
    <source>
        <dbReference type="ARBA" id="ARBA00022559"/>
    </source>
</evidence>
<dbReference type="OrthoDB" id="2859658at2759"/>
<name>A0A1Y2CDJ5_9FUNG</name>
<dbReference type="EC" id="1.11.1.-" evidence="8"/>
<feature type="domain" description="Plant heme peroxidase family profile" evidence="10">
    <location>
        <begin position="69"/>
        <end position="268"/>
    </location>
</feature>
<dbReference type="EMBL" id="MCGO01000020">
    <property type="protein sequence ID" value="ORY45131.1"/>
    <property type="molecule type" value="Genomic_DNA"/>
</dbReference>
<evidence type="ECO:0000313" key="11">
    <source>
        <dbReference type="EMBL" id="ORY45131.1"/>
    </source>
</evidence>
<evidence type="ECO:0000256" key="4">
    <source>
        <dbReference type="ARBA" id="ARBA00022617"/>
    </source>
</evidence>
<dbReference type="GO" id="GO:0020037">
    <property type="term" value="F:heme binding"/>
    <property type="evidence" value="ECO:0007669"/>
    <property type="project" value="UniProtKB-UniRule"/>
</dbReference>
<evidence type="ECO:0000256" key="7">
    <source>
        <dbReference type="ARBA" id="ARBA00023004"/>
    </source>
</evidence>
<organism evidence="11 12">
    <name type="scientific">Rhizoclosmatium globosum</name>
    <dbReference type="NCBI Taxonomy" id="329046"/>
    <lineage>
        <taxon>Eukaryota</taxon>
        <taxon>Fungi</taxon>
        <taxon>Fungi incertae sedis</taxon>
        <taxon>Chytridiomycota</taxon>
        <taxon>Chytridiomycota incertae sedis</taxon>
        <taxon>Chytridiomycetes</taxon>
        <taxon>Chytridiales</taxon>
        <taxon>Chytriomycetaceae</taxon>
        <taxon>Rhizoclosmatium</taxon>
    </lineage>
</organism>
<dbReference type="Pfam" id="PF00141">
    <property type="entry name" value="peroxidase"/>
    <property type="match status" value="1"/>
</dbReference>
<evidence type="ECO:0000256" key="5">
    <source>
        <dbReference type="ARBA" id="ARBA00022723"/>
    </source>
</evidence>
<dbReference type="PROSITE" id="PS50873">
    <property type="entry name" value="PEROXIDASE_4"/>
    <property type="match status" value="1"/>
</dbReference>
<accession>A0A1Y2CDJ5</accession>
<keyword evidence="3 8" id="KW-0575">Peroxidase</keyword>
<dbReference type="GO" id="GO:0042744">
    <property type="term" value="P:hydrogen peroxide catabolic process"/>
    <property type="evidence" value="ECO:0007669"/>
    <property type="project" value="TreeGrafter"/>
</dbReference>
<gene>
    <name evidence="11" type="ORF">BCR33DRAFT_716474</name>
</gene>
<comment type="function">
    <text evidence="1">Destroys radicals which are normally produced within the cells and which are toxic to biological systems.</text>
</comment>
<dbReference type="AlphaFoldDB" id="A0A1Y2CDJ5"/>
<comment type="similarity">
    <text evidence="2">Belongs to the peroxidase family. Cytochrome c peroxidase subfamily.</text>
</comment>
<sequence length="268" mass="29983">MAVNWFALENDIKAILKNPQWDDGHIGPVLVRLAWHASGTYSKKDNTGGSDGATMRFNPESSDGANAGLEKARAMLEPLKQKHPNVSRADLWTLAGVVAIEAMQGPRTPWYPGRTDKEKPKTAEIPPNGRLPDASQGSSHIRDVFYRMGFNDRDIVALSGAHTLGRCHTDRSGYTGPWTNTPTRFSNQYFKLLVNETWTKKEWNGPLQYEDSSKELMMLPTDMALIWDAKFKPIVEEYAADKELFFKDFAAAFGKLLELGVKRPAAKL</sequence>
<evidence type="ECO:0000256" key="2">
    <source>
        <dbReference type="ARBA" id="ARBA00005997"/>
    </source>
</evidence>
<protein>
    <recommendedName>
        <fullName evidence="8">Peroxidase</fullName>
        <ecNumber evidence="8">1.11.1.-</ecNumber>
    </recommendedName>
</protein>
<dbReference type="Proteomes" id="UP000193642">
    <property type="component" value="Unassembled WGS sequence"/>
</dbReference>
<evidence type="ECO:0000256" key="8">
    <source>
        <dbReference type="RuleBase" id="RU363051"/>
    </source>
</evidence>
<evidence type="ECO:0000256" key="1">
    <source>
        <dbReference type="ARBA" id="ARBA00003917"/>
    </source>
</evidence>
<keyword evidence="5" id="KW-0479">Metal-binding</keyword>
<dbReference type="GO" id="GO:0034599">
    <property type="term" value="P:cellular response to oxidative stress"/>
    <property type="evidence" value="ECO:0007669"/>
    <property type="project" value="InterPro"/>
</dbReference>
<dbReference type="PRINTS" id="PR00459">
    <property type="entry name" value="ASPEROXIDASE"/>
</dbReference>
<evidence type="ECO:0000256" key="6">
    <source>
        <dbReference type="ARBA" id="ARBA00023002"/>
    </source>
</evidence>
<comment type="caution">
    <text evidence="11">The sequence shown here is derived from an EMBL/GenBank/DDBJ whole genome shotgun (WGS) entry which is preliminary data.</text>
</comment>
<evidence type="ECO:0000256" key="9">
    <source>
        <dbReference type="SAM" id="MobiDB-lite"/>
    </source>
</evidence>
<dbReference type="PROSITE" id="PS00435">
    <property type="entry name" value="PEROXIDASE_1"/>
    <property type="match status" value="1"/>
</dbReference>
<dbReference type="FunFam" id="1.10.420.10:FF:000009">
    <property type="entry name" value="Ascorbate peroxidase"/>
    <property type="match status" value="1"/>
</dbReference>
<evidence type="ECO:0000259" key="10">
    <source>
        <dbReference type="PROSITE" id="PS50873"/>
    </source>
</evidence>
<dbReference type="InterPro" id="IPR019794">
    <property type="entry name" value="Peroxidases_AS"/>
</dbReference>
<dbReference type="CDD" id="cd00691">
    <property type="entry name" value="ascorbate_peroxidase"/>
    <property type="match status" value="1"/>
</dbReference>
<dbReference type="GO" id="GO:0004601">
    <property type="term" value="F:peroxidase activity"/>
    <property type="evidence" value="ECO:0007669"/>
    <property type="project" value="UniProtKB-KW"/>
</dbReference>
<keyword evidence="12" id="KW-1185">Reference proteome</keyword>
<dbReference type="SUPFAM" id="SSF48113">
    <property type="entry name" value="Heme-dependent peroxidases"/>
    <property type="match status" value="1"/>
</dbReference>
<dbReference type="InterPro" id="IPR010255">
    <property type="entry name" value="Haem_peroxidase_sf"/>
</dbReference>